<evidence type="ECO:0000256" key="4">
    <source>
        <dbReference type="ARBA" id="ARBA00022532"/>
    </source>
</evidence>
<evidence type="ECO:0000259" key="14">
    <source>
        <dbReference type="Pfam" id="PF00694"/>
    </source>
</evidence>
<dbReference type="InterPro" id="IPR044137">
    <property type="entry name" value="AcnA_IRP_Swivel"/>
</dbReference>
<dbReference type="InterPro" id="IPR036008">
    <property type="entry name" value="Aconitase_4Fe-4S_dom"/>
</dbReference>
<comment type="function">
    <text evidence="11">Catalyzes the isomerization of citrate to isocitrate via cis-aconitate.</text>
</comment>
<dbReference type="Proteomes" id="UP000612585">
    <property type="component" value="Unassembled WGS sequence"/>
</dbReference>
<dbReference type="CDD" id="cd01580">
    <property type="entry name" value="AcnA_IRP_Swivel"/>
    <property type="match status" value="1"/>
</dbReference>
<keyword evidence="11" id="KW-0004">4Fe-4S</keyword>
<reference evidence="15" key="1">
    <citation type="submission" date="2021-01" db="EMBL/GenBank/DDBJ databases">
        <title>Whole genome shotgun sequence of Virgisporangium aurantiacum NBRC 16421.</title>
        <authorList>
            <person name="Komaki H."/>
            <person name="Tamura T."/>
        </authorList>
    </citation>
    <scope>NUCLEOTIDE SEQUENCE</scope>
    <source>
        <strain evidence="15">NBRC 16421</strain>
    </source>
</reference>
<dbReference type="CDD" id="cd01586">
    <property type="entry name" value="AcnA_IRP"/>
    <property type="match status" value="1"/>
</dbReference>
<dbReference type="Gene3D" id="3.30.499.10">
    <property type="entry name" value="Aconitase, domain 3"/>
    <property type="match status" value="2"/>
</dbReference>
<keyword evidence="16" id="KW-1185">Reference proteome</keyword>
<dbReference type="SUPFAM" id="SSF52016">
    <property type="entry name" value="LeuD/IlvD-like"/>
    <property type="match status" value="1"/>
</dbReference>
<keyword evidence="7 11" id="KW-0408">Iron</keyword>
<dbReference type="Pfam" id="PF00694">
    <property type="entry name" value="Aconitase_C"/>
    <property type="match status" value="1"/>
</dbReference>
<evidence type="ECO:0000313" key="15">
    <source>
        <dbReference type="EMBL" id="GIJ58050.1"/>
    </source>
</evidence>
<dbReference type="RefSeq" id="WP_203998151.1">
    <property type="nucleotide sequence ID" value="NZ_BOPG01000033.1"/>
</dbReference>
<feature type="region of interest" description="Disordered" evidence="12">
    <location>
        <begin position="396"/>
        <end position="425"/>
    </location>
</feature>
<dbReference type="GO" id="GO:0003994">
    <property type="term" value="F:aconitate hydratase activity"/>
    <property type="evidence" value="ECO:0007669"/>
    <property type="project" value="UniProtKB-EC"/>
</dbReference>
<dbReference type="Pfam" id="PF00330">
    <property type="entry name" value="Aconitase"/>
    <property type="match status" value="1"/>
</dbReference>
<proteinExistence type="inferred from homology"/>
<dbReference type="Gene3D" id="6.10.190.10">
    <property type="match status" value="1"/>
</dbReference>
<dbReference type="FunFam" id="3.20.19.10:FF:000001">
    <property type="entry name" value="Aconitate hydratase"/>
    <property type="match status" value="1"/>
</dbReference>
<feature type="compositionally biased region" description="Basic and acidic residues" evidence="12">
    <location>
        <begin position="415"/>
        <end position="425"/>
    </location>
</feature>
<keyword evidence="6" id="KW-0694">RNA-binding</keyword>
<evidence type="ECO:0000256" key="3">
    <source>
        <dbReference type="ARBA" id="ARBA00007185"/>
    </source>
</evidence>
<comment type="pathway">
    <text evidence="2">Carbohydrate metabolism; tricarboxylic acid cycle; isocitrate from oxaloacetate: step 2/2.</text>
</comment>
<keyword evidence="5" id="KW-0479">Metal-binding</keyword>
<comment type="similarity">
    <text evidence="3 11">Belongs to the aconitase/IPM isomerase family.</text>
</comment>
<name>A0A8J3ZA34_9ACTN</name>
<protein>
    <recommendedName>
        <fullName evidence="11">Aconitate hydratase</fullName>
        <shortName evidence="11">Aconitase</shortName>
        <ecNumber evidence="11">4.2.1.3</ecNumber>
    </recommendedName>
</protein>
<evidence type="ECO:0000256" key="5">
    <source>
        <dbReference type="ARBA" id="ARBA00022723"/>
    </source>
</evidence>
<evidence type="ECO:0000256" key="10">
    <source>
        <dbReference type="ARBA" id="ARBA00023501"/>
    </source>
</evidence>
<dbReference type="PANTHER" id="PTHR11670">
    <property type="entry name" value="ACONITASE/IRON-RESPONSIVE ELEMENT FAMILY MEMBER"/>
    <property type="match status" value="1"/>
</dbReference>
<evidence type="ECO:0000256" key="1">
    <source>
        <dbReference type="ARBA" id="ARBA00001966"/>
    </source>
</evidence>
<feature type="region of interest" description="Disordered" evidence="12">
    <location>
        <begin position="362"/>
        <end position="382"/>
    </location>
</feature>
<dbReference type="GO" id="GO:0019679">
    <property type="term" value="P:propionate metabolic process, methylcitrate cycle"/>
    <property type="evidence" value="ECO:0007669"/>
    <property type="project" value="UniProtKB-ARBA"/>
</dbReference>
<comment type="caution">
    <text evidence="15">The sequence shown here is derived from an EMBL/GenBank/DDBJ whole genome shotgun (WGS) entry which is preliminary data.</text>
</comment>
<dbReference type="FunFam" id="3.30.499.10:FF:000009">
    <property type="entry name" value="Aconitate hydratase"/>
    <property type="match status" value="1"/>
</dbReference>
<dbReference type="InterPro" id="IPR006249">
    <property type="entry name" value="Aconitase/IRP2"/>
</dbReference>
<evidence type="ECO:0000313" key="16">
    <source>
        <dbReference type="Proteomes" id="UP000612585"/>
    </source>
</evidence>
<feature type="domain" description="Aconitase A/isopropylmalate dehydratase small subunit swivel" evidence="14">
    <location>
        <begin position="719"/>
        <end position="846"/>
    </location>
</feature>
<dbReference type="UniPathway" id="UPA00223">
    <property type="reaction ID" value="UER00718"/>
</dbReference>
<dbReference type="NCBIfam" id="NF006757">
    <property type="entry name" value="PRK09277.1"/>
    <property type="match status" value="1"/>
</dbReference>
<dbReference type="NCBIfam" id="NF009520">
    <property type="entry name" value="PRK12881.1"/>
    <property type="match status" value="1"/>
</dbReference>
<dbReference type="NCBIfam" id="TIGR01341">
    <property type="entry name" value="aconitase_1"/>
    <property type="match status" value="1"/>
</dbReference>
<dbReference type="InterPro" id="IPR015928">
    <property type="entry name" value="Aconitase/3IPM_dehydase_swvl"/>
</dbReference>
<comment type="cofactor">
    <cofactor evidence="1">
        <name>[4Fe-4S] cluster</name>
        <dbReference type="ChEBI" id="CHEBI:49883"/>
    </cofactor>
</comment>
<evidence type="ECO:0000256" key="9">
    <source>
        <dbReference type="ARBA" id="ARBA00023239"/>
    </source>
</evidence>
<evidence type="ECO:0000256" key="11">
    <source>
        <dbReference type="RuleBase" id="RU361275"/>
    </source>
</evidence>
<dbReference type="GO" id="GO:0006099">
    <property type="term" value="P:tricarboxylic acid cycle"/>
    <property type="evidence" value="ECO:0007669"/>
    <property type="project" value="UniProtKB-UniPathway"/>
</dbReference>
<dbReference type="InterPro" id="IPR001030">
    <property type="entry name" value="Acoase/IPM_deHydtase_lsu_aba"/>
</dbReference>
<evidence type="ECO:0000256" key="2">
    <source>
        <dbReference type="ARBA" id="ARBA00004717"/>
    </source>
</evidence>
<dbReference type="Gene3D" id="3.20.19.10">
    <property type="entry name" value="Aconitase, domain 4"/>
    <property type="match status" value="1"/>
</dbReference>
<dbReference type="PRINTS" id="PR00415">
    <property type="entry name" value="ACONITASE"/>
</dbReference>
<dbReference type="UniPathway" id="UPA00946"/>
<evidence type="ECO:0000256" key="6">
    <source>
        <dbReference type="ARBA" id="ARBA00022884"/>
    </source>
</evidence>
<dbReference type="PROSITE" id="PS01244">
    <property type="entry name" value="ACONITASE_2"/>
    <property type="match status" value="1"/>
</dbReference>
<dbReference type="GO" id="GO:0046872">
    <property type="term" value="F:metal ion binding"/>
    <property type="evidence" value="ECO:0007669"/>
    <property type="project" value="UniProtKB-KW"/>
</dbReference>
<feature type="domain" description="Aconitase/3-isopropylmalate dehydratase large subunit alpha/beta/alpha" evidence="13">
    <location>
        <begin position="74"/>
        <end position="589"/>
    </location>
</feature>
<accession>A0A8J3ZA34</accession>
<dbReference type="EC" id="4.2.1.3" evidence="11"/>
<keyword evidence="4" id="KW-0816">Tricarboxylic acid cycle</keyword>
<dbReference type="GO" id="GO:0051539">
    <property type="term" value="F:4 iron, 4 sulfur cluster binding"/>
    <property type="evidence" value="ECO:0007669"/>
    <property type="project" value="UniProtKB-KW"/>
</dbReference>
<dbReference type="SUPFAM" id="SSF53732">
    <property type="entry name" value="Aconitase iron-sulfur domain"/>
    <property type="match status" value="1"/>
</dbReference>
<evidence type="ECO:0000256" key="7">
    <source>
        <dbReference type="ARBA" id="ARBA00023004"/>
    </source>
</evidence>
<dbReference type="AlphaFoldDB" id="A0A8J3ZA34"/>
<evidence type="ECO:0000259" key="13">
    <source>
        <dbReference type="Pfam" id="PF00330"/>
    </source>
</evidence>
<gene>
    <name evidence="15" type="primary">acnA</name>
    <name evidence="15" type="ORF">Vau01_055660</name>
</gene>
<keyword evidence="9 11" id="KW-0456">Lyase</keyword>
<dbReference type="PROSITE" id="PS00450">
    <property type="entry name" value="ACONITASE_1"/>
    <property type="match status" value="1"/>
</dbReference>
<sequence length="919" mass="99536">MASLDTFGARSELRVGDASYEIFRLSKVDGQERLPYSLKILLENLLRTEDGANITEGHIRALAGWDPDADPSVEIQFTPARVLMQDFTGVPCVVDLATMREAVRDLGGDPSKVNPLAPAQLVIDHSVVADLFGRADAFVRNVELEYERNRERYQFLRWGQGAFNEFQVVPPGTGIVHQVNIEYLAQVIFQRNGQAYPDTLVGTDSHTTMVNGLGVVGWGVGGIEAEAAMLGQPVSMLIPRVVGFKLNGSLPEGATATDLVLTITEMLRKHGVVGKFVEFYGPGVGAVPLANRATIGNMSPEYGSTIAIFPIDDETTKYMRLTGRGEAEVNLVEAYAKEQGLWHDPDREPAYSERLELDLSTVEPSLAGPKRPQDRVPLRSAKPMFRNSLTDYVKSENGTADEASRESFPASDPPVGHHDDPADKPHLVSAAANAEGRPSNPVKVGDYELDHGAVVIAAITSCTNTSNPHVMVGAALLARNAVDRGLNRKPWVKTTLAPGSKVVMDYYERAGLTPYLEKLGFHLVGYGCTTCIGNSGPLPEEVSAAVQENDLSVVSVLSGNRNFEGRINPDVKMNYLASPPLVVAYALAGTMDIDLVNDPLGEDTQGKPVYLRDIWPTGQEIEEVVASAIASEMFQRDYADVFAGDERWQGLPTPEGQTFEWADDSTYVRKPPYFEGMATEPSPVTDIAGARVLASLGDSVTTDHISPAGAIKADSPAGRYLSEHGIEKRDFNSYGSRRGNHEVMIRGTFANIRLRNKLVPGVEGGFTVNHLTGDQATIYDASAAYIEAGVPLIILAGKEYGSGSSRDWAAKGTALLGARAVIAESFERIHRSNLIGMGVLPLQFPQGENAESLGLDGTETYTITGVEALNEGSTPRTVRVTTDNGKEFDAVVRIDTPGEADYYRHGGILQYVLRRMLES</sequence>
<evidence type="ECO:0000256" key="12">
    <source>
        <dbReference type="SAM" id="MobiDB-lite"/>
    </source>
</evidence>
<dbReference type="InterPro" id="IPR015931">
    <property type="entry name" value="Acnase/IPM_dHydase_lsu_aba_1/3"/>
</dbReference>
<dbReference type="EMBL" id="BOPG01000033">
    <property type="protein sequence ID" value="GIJ58050.1"/>
    <property type="molecule type" value="Genomic_DNA"/>
</dbReference>
<comment type="catalytic activity">
    <reaction evidence="10 11">
        <text>citrate = D-threo-isocitrate</text>
        <dbReference type="Rhea" id="RHEA:10336"/>
        <dbReference type="ChEBI" id="CHEBI:15562"/>
        <dbReference type="ChEBI" id="CHEBI:16947"/>
        <dbReference type="EC" id="4.2.1.3"/>
    </reaction>
</comment>
<dbReference type="InterPro" id="IPR000573">
    <property type="entry name" value="AconitaseA/IPMdHydase_ssu_swvl"/>
</dbReference>
<dbReference type="FunFam" id="3.30.499.10:FF:000002">
    <property type="entry name" value="Aconitate hydratase"/>
    <property type="match status" value="1"/>
</dbReference>
<evidence type="ECO:0000256" key="8">
    <source>
        <dbReference type="ARBA" id="ARBA00023014"/>
    </source>
</evidence>
<dbReference type="InterPro" id="IPR018136">
    <property type="entry name" value="Aconitase_4Fe-4S_BS"/>
</dbReference>
<dbReference type="GO" id="GO:0003723">
    <property type="term" value="F:RNA binding"/>
    <property type="evidence" value="ECO:0007669"/>
    <property type="project" value="UniProtKB-KW"/>
</dbReference>
<keyword evidence="8 11" id="KW-0411">Iron-sulfur</keyword>
<organism evidence="15 16">
    <name type="scientific">Virgisporangium aurantiacum</name>
    <dbReference type="NCBI Taxonomy" id="175570"/>
    <lineage>
        <taxon>Bacteria</taxon>
        <taxon>Bacillati</taxon>
        <taxon>Actinomycetota</taxon>
        <taxon>Actinomycetes</taxon>
        <taxon>Micromonosporales</taxon>
        <taxon>Micromonosporaceae</taxon>
        <taxon>Virgisporangium</taxon>
    </lineage>
</organism>